<evidence type="ECO:0000313" key="3">
    <source>
        <dbReference type="Proteomes" id="UP000027195"/>
    </source>
</evidence>
<evidence type="ECO:0008006" key="4">
    <source>
        <dbReference type="Google" id="ProtNLM"/>
    </source>
</evidence>
<dbReference type="InParanoid" id="A0A067M526"/>
<protein>
    <recommendedName>
        <fullName evidence="4">HNH nuclease domain-containing protein</fullName>
    </recommendedName>
</protein>
<proteinExistence type="predicted"/>
<dbReference type="AlphaFoldDB" id="A0A067M526"/>
<dbReference type="HOGENOM" id="CLU_079686_0_0_1"/>
<organism evidence="2 3">
    <name type="scientific">Botryobasidium botryosum (strain FD-172 SS1)</name>
    <dbReference type="NCBI Taxonomy" id="930990"/>
    <lineage>
        <taxon>Eukaryota</taxon>
        <taxon>Fungi</taxon>
        <taxon>Dikarya</taxon>
        <taxon>Basidiomycota</taxon>
        <taxon>Agaricomycotina</taxon>
        <taxon>Agaricomycetes</taxon>
        <taxon>Cantharellales</taxon>
        <taxon>Botryobasidiaceae</taxon>
        <taxon>Botryobasidium</taxon>
    </lineage>
</organism>
<gene>
    <name evidence="2" type="ORF">BOTBODRAFT_244207</name>
</gene>
<evidence type="ECO:0000313" key="2">
    <source>
        <dbReference type="EMBL" id="KDQ06691.1"/>
    </source>
</evidence>
<keyword evidence="3" id="KW-1185">Reference proteome</keyword>
<dbReference type="Proteomes" id="UP000027195">
    <property type="component" value="Unassembled WGS sequence"/>
</dbReference>
<feature type="region of interest" description="Disordered" evidence="1">
    <location>
        <begin position="145"/>
        <end position="189"/>
    </location>
</feature>
<feature type="compositionally biased region" description="Gly residues" evidence="1">
    <location>
        <begin position="145"/>
        <end position="154"/>
    </location>
</feature>
<dbReference type="EMBL" id="KL198126">
    <property type="protein sequence ID" value="KDQ06691.1"/>
    <property type="molecule type" value="Genomic_DNA"/>
</dbReference>
<evidence type="ECO:0000256" key="1">
    <source>
        <dbReference type="SAM" id="MobiDB-lite"/>
    </source>
</evidence>
<name>A0A067M526_BOTB1</name>
<dbReference type="OrthoDB" id="3065176at2759"/>
<accession>A0A067M526</accession>
<sequence>MLHPSITNYQLHQMLGNDMVLYQRRVVNEAHMDPANLVAMQHALHSLFDAGEFVIAPKGGDMVIYFLKEPLEGAALHHNPTTDLSIQYLYARFAWAIFKLASWTVPQGQKRILLEGGHGGGGGQGGGGGGGGAYGGGNGGGGNGGGGSGGGENGGAKRPASGGFLTPKKTRRVSDEFTAVDSEREEKDQELAKTHFPFFLNDGDEATPWQYEHLMWYPGRHHADRLRKAYLDSNPNVRACSEPGTRVVPGDDVLELTGSGVLSEDEDEDALE</sequence>
<reference evidence="3" key="1">
    <citation type="journal article" date="2014" name="Proc. Natl. Acad. Sci. U.S.A.">
        <title>Extensive sampling of basidiomycete genomes demonstrates inadequacy of the white-rot/brown-rot paradigm for wood decay fungi.</title>
        <authorList>
            <person name="Riley R."/>
            <person name="Salamov A.A."/>
            <person name="Brown D.W."/>
            <person name="Nagy L.G."/>
            <person name="Floudas D."/>
            <person name="Held B.W."/>
            <person name="Levasseur A."/>
            <person name="Lombard V."/>
            <person name="Morin E."/>
            <person name="Otillar R."/>
            <person name="Lindquist E.A."/>
            <person name="Sun H."/>
            <person name="LaButti K.M."/>
            <person name="Schmutz J."/>
            <person name="Jabbour D."/>
            <person name="Luo H."/>
            <person name="Baker S.E."/>
            <person name="Pisabarro A.G."/>
            <person name="Walton J.D."/>
            <person name="Blanchette R.A."/>
            <person name="Henrissat B."/>
            <person name="Martin F."/>
            <person name="Cullen D."/>
            <person name="Hibbett D.S."/>
            <person name="Grigoriev I.V."/>
        </authorList>
    </citation>
    <scope>NUCLEOTIDE SEQUENCE [LARGE SCALE GENOMIC DNA]</scope>
    <source>
        <strain evidence="3">FD-172 SS1</strain>
    </source>
</reference>